<organism evidence="11 12">
    <name type="scientific">Aliicoccus persicus</name>
    <dbReference type="NCBI Taxonomy" id="930138"/>
    <lineage>
        <taxon>Bacteria</taxon>
        <taxon>Bacillati</taxon>
        <taxon>Bacillota</taxon>
        <taxon>Bacilli</taxon>
        <taxon>Bacillales</taxon>
        <taxon>Staphylococcaceae</taxon>
        <taxon>Aliicoccus</taxon>
    </lineage>
</organism>
<dbReference type="FunFam" id="3.40.309.10:FF:000005">
    <property type="entry name" value="1-pyrroline-5-carboxylate dehydrogenase 1"/>
    <property type="match status" value="1"/>
</dbReference>
<dbReference type="EC" id="1.2.1.88" evidence="2 7"/>
<evidence type="ECO:0000256" key="2">
    <source>
        <dbReference type="ARBA" id="ARBA00012884"/>
    </source>
</evidence>
<evidence type="ECO:0000256" key="1">
    <source>
        <dbReference type="ARBA" id="ARBA00004786"/>
    </source>
</evidence>
<reference evidence="11 12" key="1">
    <citation type="submission" date="2016-10" db="EMBL/GenBank/DDBJ databases">
        <authorList>
            <person name="Varghese N."/>
            <person name="Submissions S."/>
        </authorList>
    </citation>
    <scope>NUCLEOTIDE SEQUENCE [LARGE SCALE GENOMIC DNA]</scope>
    <source>
        <strain evidence="11 12">IBRC-M10081</strain>
    </source>
</reference>
<evidence type="ECO:0000256" key="7">
    <source>
        <dbReference type="NCBIfam" id="TIGR01237"/>
    </source>
</evidence>
<comment type="catalytic activity">
    <reaction evidence="5">
        <text>L-glutamate 5-semialdehyde + NAD(+) + H2O = L-glutamate + NADH + 2 H(+)</text>
        <dbReference type="Rhea" id="RHEA:30235"/>
        <dbReference type="ChEBI" id="CHEBI:15377"/>
        <dbReference type="ChEBI" id="CHEBI:15378"/>
        <dbReference type="ChEBI" id="CHEBI:29985"/>
        <dbReference type="ChEBI" id="CHEBI:57540"/>
        <dbReference type="ChEBI" id="CHEBI:57945"/>
        <dbReference type="ChEBI" id="CHEBI:58066"/>
        <dbReference type="EC" id="1.2.1.88"/>
    </reaction>
</comment>
<keyword evidence="3 9" id="KW-0560">Oxidoreductase</keyword>
<evidence type="ECO:0000259" key="10">
    <source>
        <dbReference type="Pfam" id="PF00171"/>
    </source>
</evidence>
<name>A0A662Z3S6_9STAP</name>
<feature type="active site" evidence="8">
    <location>
        <position position="286"/>
    </location>
</feature>
<evidence type="ECO:0000256" key="9">
    <source>
        <dbReference type="RuleBase" id="RU003345"/>
    </source>
</evidence>
<dbReference type="SUPFAM" id="SSF53720">
    <property type="entry name" value="ALDH-like"/>
    <property type="match status" value="1"/>
</dbReference>
<dbReference type="RefSeq" id="WP_091474956.1">
    <property type="nucleotide sequence ID" value="NZ_FOIT01000003.1"/>
</dbReference>
<feature type="domain" description="Aldehyde dehydrogenase" evidence="10">
    <location>
        <begin position="47"/>
        <end position="509"/>
    </location>
</feature>
<dbReference type="CDD" id="cd07124">
    <property type="entry name" value="ALDH_PutA-P5CDH-RocA"/>
    <property type="match status" value="1"/>
</dbReference>
<dbReference type="Gene3D" id="3.40.309.10">
    <property type="entry name" value="Aldehyde Dehydrogenase, Chain A, domain 2"/>
    <property type="match status" value="1"/>
</dbReference>
<dbReference type="AlphaFoldDB" id="A0A662Z3S6"/>
<comment type="similarity">
    <text evidence="6">Belongs to the aldehyde dehydrogenase family. RocA subfamily.</text>
</comment>
<evidence type="ECO:0000256" key="8">
    <source>
        <dbReference type="PROSITE-ProRule" id="PRU10007"/>
    </source>
</evidence>
<proteinExistence type="inferred from homology"/>
<dbReference type="InterPro" id="IPR016160">
    <property type="entry name" value="Ald_DH_CS_CYS"/>
</dbReference>
<gene>
    <name evidence="11" type="ORF">SAMN05192557_1278</name>
</gene>
<evidence type="ECO:0000256" key="3">
    <source>
        <dbReference type="ARBA" id="ARBA00023002"/>
    </source>
</evidence>
<dbReference type="GO" id="GO:0004657">
    <property type="term" value="F:proline dehydrogenase activity"/>
    <property type="evidence" value="ECO:0007669"/>
    <property type="project" value="UniProtKB-ARBA"/>
</dbReference>
<dbReference type="InterPro" id="IPR005932">
    <property type="entry name" value="RocA"/>
</dbReference>
<evidence type="ECO:0000313" key="12">
    <source>
        <dbReference type="Proteomes" id="UP000243605"/>
    </source>
</evidence>
<dbReference type="GO" id="GO:0003842">
    <property type="term" value="F:L-glutamate gamma-semialdehyde dehydrogenase activity"/>
    <property type="evidence" value="ECO:0007669"/>
    <property type="project" value="UniProtKB-UniRule"/>
</dbReference>
<sequence length="514" mass="57164">MIPYKHEPFKDYTLEENRQKVAEGFDLVKSYLGQEYPLIIDGKRVKSDEELSRSYNPADKDETIGHVHQAGQKEADKAMEAAKKAFESWRKYSFEYRSDVLFKAAEIIRKRRFEFVAHLGKEAGKPWKEADVEVAEAIDFLEYYGRQNLTLKDGQHVESRPGEYNQFDYIPLGVGFVISPWNFSFAIMAGTTVAAMVAGNTVLLKPSSRTPIIAYKFIEVLEEAGMPNGVVNYIPGSSRNIGDYLVEHKDTAFVSFTGSRDVGVRIYEKAAIVQEGQLNLKRVIAEMGGKDTIVVDSDADLELAADAIVQSAFGFTGQKCSACSRVIALEDIHDELLERVVAKTKELSVGNPETDIYMGPVIDQSSLDKIEKYIEIGKEEGKLEVGGTIDNEVGHFAYPTVFSGLKHNDRVMQEEIFGPVVGFATAKTFDQAIEFANDTDYGLTGAVITKSRDHIEQARRDFHVGNLYFNRGCTAAIVGYQPFGGFKMSGTDSKAGGPDYLLLHMQGKTTSEMF</sequence>
<dbReference type="PANTHER" id="PTHR42862">
    <property type="entry name" value="DELTA-1-PYRROLINE-5-CARBOXYLATE DEHYDROGENASE 1, ISOFORM A-RELATED"/>
    <property type="match status" value="1"/>
</dbReference>
<dbReference type="Proteomes" id="UP000243605">
    <property type="component" value="Unassembled WGS sequence"/>
</dbReference>
<dbReference type="InterPro" id="IPR016163">
    <property type="entry name" value="Ald_DH_C"/>
</dbReference>
<dbReference type="InterPro" id="IPR015590">
    <property type="entry name" value="Aldehyde_DH_dom"/>
</dbReference>
<dbReference type="PROSITE" id="PS00687">
    <property type="entry name" value="ALDEHYDE_DEHYDR_GLU"/>
    <property type="match status" value="1"/>
</dbReference>
<dbReference type="FunFam" id="3.40.605.10:FF:000045">
    <property type="entry name" value="1-pyrroline-5-carboxylate dehydrogenase 1"/>
    <property type="match status" value="1"/>
</dbReference>
<dbReference type="PROSITE" id="PS00070">
    <property type="entry name" value="ALDEHYDE_DEHYDR_CYS"/>
    <property type="match status" value="1"/>
</dbReference>
<evidence type="ECO:0000256" key="6">
    <source>
        <dbReference type="ARBA" id="ARBA00061617"/>
    </source>
</evidence>
<comment type="pathway">
    <text evidence="1">Amino-acid degradation; L-proline degradation into L-glutamate; L-glutamate from L-proline: step 2/2.</text>
</comment>
<keyword evidence="12" id="KW-1185">Reference proteome</keyword>
<evidence type="ECO:0000313" key="11">
    <source>
        <dbReference type="EMBL" id="SEW02128.1"/>
    </source>
</evidence>
<dbReference type="InterPro" id="IPR050485">
    <property type="entry name" value="Proline_metab_enzyme"/>
</dbReference>
<dbReference type="NCBIfam" id="TIGR01237">
    <property type="entry name" value="D1pyr5carbox2"/>
    <property type="match status" value="1"/>
</dbReference>
<dbReference type="Gene3D" id="3.40.605.10">
    <property type="entry name" value="Aldehyde Dehydrogenase, Chain A, domain 1"/>
    <property type="match status" value="1"/>
</dbReference>
<dbReference type="Pfam" id="PF00171">
    <property type="entry name" value="Aldedh"/>
    <property type="match status" value="1"/>
</dbReference>
<keyword evidence="4" id="KW-0520">NAD</keyword>
<dbReference type="InterPro" id="IPR016162">
    <property type="entry name" value="Ald_DH_N"/>
</dbReference>
<dbReference type="GO" id="GO:0010133">
    <property type="term" value="P:L-proline catabolic process to L-glutamate"/>
    <property type="evidence" value="ECO:0007669"/>
    <property type="project" value="TreeGrafter"/>
</dbReference>
<accession>A0A662Z3S6</accession>
<dbReference type="GO" id="GO:0009898">
    <property type="term" value="C:cytoplasmic side of plasma membrane"/>
    <property type="evidence" value="ECO:0007669"/>
    <property type="project" value="TreeGrafter"/>
</dbReference>
<dbReference type="EMBL" id="FOIT01000003">
    <property type="protein sequence ID" value="SEW02128.1"/>
    <property type="molecule type" value="Genomic_DNA"/>
</dbReference>
<dbReference type="OrthoDB" id="9762913at2"/>
<protein>
    <recommendedName>
        <fullName evidence="2 7">L-glutamate gamma-semialdehyde dehydrogenase</fullName>
        <ecNumber evidence="2 7">1.2.1.88</ecNumber>
    </recommendedName>
</protein>
<dbReference type="PANTHER" id="PTHR42862:SF1">
    <property type="entry name" value="DELTA-1-PYRROLINE-5-CARBOXYLATE DEHYDROGENASE 2, ISOFORM A-RELATED"/>
    <property type="match status" value="1"/>
</dbReference>
<dbReference type="InterPro" id="IPR016161">
    <property type="entry name" value="Ald_DH/histidinol_DH"/>
</dbReference>
<evidence type="ECO:0000256" key="4">
    <source>
        <dbReference type="ARBA" id="ARBA00023027"/>
    </source>
</evidence>
<dbReference type="NCBIfam" id="NF002852">
    <property type="entry name" value="PRK03137.1"/>
    <property type="match status" value="1"/>
</dbReference>
<evidence type="ECO:0000256" key="5">
    <source>
        <dbReference type="ARBA" id="ARBA00048142"/>
    </source>
</evidence>
<dbReference type="InterPro" id="IPR029510">
    <property type="entry name" value="Ald_DH_CS_GLU"/>
</dbReference>